<evidence type="ECO:0000256" key="9">
    <source>
        <dbReference type="RuleBase" id="RU000682"/>
    </source>
</evidence>
<keyword evidence="6" id="KW-0804">Transcription</keyword>
<keyword evidence="3" id="KW-0805">Transcription regulation</keyword>
<comment type="subcellular location">
    <subcellularLocation>
        <location evidence="1 8 9">Nucleus</location>
    </subcellularLocation>
</comment>
<dbReference type="SMART" id="SM00389">
    <property type="entry name" value="HOX"/>
    <property type="match status" value="1"/>
</dbReference>
<dbReference type="OrthoDB" id="6159439at2759"/>
<evidence type="ECO:0000256" key="5">
    <source>
        <dbReference type="ARBA" id="ARBA00023155"/>
    </source>
</evidence>
<comment type="similarity">
    <text evidence="2">Belongs to the HD-ZIP homeobox family. Class II subfamily.</text>
</comment>
<dbReference type="Pfam" id="PF02183">
    <property type="entry name" value="HALZ"/>
    <property type="match status" value="1"/>
</dbReference>
<dbReference type="GO" id="GO:0005634">
    <property type="term" value="C:nucleus"/>
    <property type="evidence" value="ECO:0007669"/>
    <property type="project" value="UniProtKB-SubCell"/>
</dbReference>
<dbReference type="InterPro" id="IPR003106">
    <property type="entry name" value="Leu_zip_homeo"/>
</dbReference>
<evidence type="ECO:0000259" key="11">
    <source>
        <dbReference type="PROSITE" id="PS50071"/>
    </source>
</evidence>
<keyword evidence="12" id="KW-1185">Reference proteome</keyword>
<accession>A0A1S3XNW0</accession>
<dbReference type="InterPro" id="IPR050762">
    <property type="entry name" value="HD-ZIP_Homeobox_LZ_Class_II"/>
</dbReference>
<keyword evidence="4 8" id="KW-0238">DNA-binding</keyword>
<dbReference type="Gene3D" id="1.10.10.60">
    <property type="entry name" value="Homeodomain-like"/>
    <property type="match status" value="1"/>
</dbReference>
<dbReference type="Pfam" id="PF00046">
    <property type="entry name" value="Homeodomain"/>
    <property type="match status" value="1"/>
</dbReference>
<dbReference type="Proteomes" id="UP000790787">
    <property type="component" value="Chromosome 12"/>
</dbReference>
<reference evidence="13" key="2">
    <citation type="submission" date="2025-08" db="UniProtKB">
        <authorList>
            <consortium name="RefSeq"/>
        </authorList>
    </citation>
    <scope>IDENTIFICATION</scope>
    <source>
        <tissue evidence="13">Leaf</tissue>
    </source>
</reference>
<keyword evidence="7 8" id="KW-0539">Nucleus</keyword>
<dbReference type="GeneID" id="107767215"/>
<dbReference type="PANTHER" id="PTHR45714">
    <property type="entry name" value="HOMEOBOX-LEUCINE ZIPPER PROTEIN HAT14"/>
    <property type="match status" value="1"/>
</dbReference>
<dbReference type="GO" id="GO:0000981">
    <property type="term" value="F:DNA-binding transcription factor activity, RNA polymerase II-specific"/>
    <property type="evidence" value="ECO:0007669"/>
    <property type="project" value="InterPro"/>
</dbReference>
<evidence type="ECO:0000256" key="7">
    <source>
        <dbReference type="ARBA" id="ARBA00023242"/>
    </source>
</evidence>
<evidence type="ECO:0000313" key="12">
    <source>
        <dbReference type="Proteomes" id="UP000790787"/>
    </source>
</evidence>
<dbReference type="InterPro" id="IPR001356">
    <property type="entry name" value="HD"/>
</dbReference>
<feature type="DNA-binding region" description="Homeobox" evidence="8">
    <location>
        <begin position="103"/>
        <end position="162"/>
    </location>
</feature>
<dbReference type="STRING" id="4097.A0A1S3XNW0"/>
<evidence type="ECO:0000256" key="6">
    <source>
        <dbReference type="ARBA" id="ARBA00023163"/>
    </source>
</evidence>
<feature type="coiled-coil region" evidence="10">
    <location>
        <begin position="167"/>
        <end position="197"/>
    </location>
</feature>
<sequence>MICNTRLSLSLLGSSGESTTPKRKSNHQELDINPFPSLTLCLSSSAVNSSVISAAVSSFSNSSIKRERDASFEEEVELDTNKVIISPKLDDVDQEQDEDHEFGTRKKLRLTKEQSAVLEDSFKEHSTLNSKQKRNLATRLSLRPRQVEVWFQNRRARTKLKQTEVDCEILRKCYEDLKGENRRLNKELQELKSLKMAAPFRVQLSAATLSMCPSCERTYGGGGGGDNSATKISFSLGDQKPNFYGSFANSSAALLS</sequence>
<dbReference type="PROSITE" id="PS50071">
    <property type="entry name" value="HOMEOBOX_2"/>
    <property type="match status" value="1"/>
</dbReference>
<keyword evidence="5 8" id="KW-0371">Homeobox</keyword>
<dbReference type="SUPFAM" id="SSF46689">
    <property type="entry name" value="Homeodomain-like"/>
    <property type="match status" value="1"/>
</dbReference>
<evidence type="ECO:0000313" key="13">
    <source>
        <dbReference type="RefSeq" id="XP_016441621.1"/>
    </source>
</evidence>
<reference evidence="12" key="1">
    <citation type="journal article" date="2014" name="Nat. Commun.">
        <title>The tobacco genome sequence and its comparison with those of tomato and potato.</title>
        <authorList>
            <person name="Sierro N."/>
            <person name="Battey J.N."/>
            <person name="Ouadi S."/>
            <person name="Bakaher N."/>
            <person name="Bovet L."/>
            <person name="Willig A."/>
            <person name="Goepfert S."/>
            <person name="Peitsch M.C."/>
            <person name="Ivanov N.V."/>
        </authorList>
    </citation>
    <scope>NUCLEOTIDE SEQUENCE [LARGE SCALE GENOMIC DNA]</scope>
</reference>
<dbReference type="AlphaFoldDB" id="A0A1S3XNW0"/>
<dbReference type="RefSeq" id="XP_016441621.1">
    <property type="nucleotide sequence ID" value="XM_016586135.2"/>
</dbReference>
<dbReference type="SMR" id="A0A1S3XNW0"/>
<protein>
    <submittedName>
        <fullName evidence="13">Homeobox-leucine zipper protein HAT22</fullName>
    </submittedName>
</protein>
<evidence type="ECO:0000256" key="10">
    <source>
        <dbReference type="SAM" id="Coils"/>
    </source>
</evidence>
<dbReference type="InterPro" id="IPR017970">
    <property type="entry name" value="Homeobox_CS"/>
</dbReference>
<evidence type="ECO:0000256" key="4">
    <source>
        <dbReference type="ARBA" id="ARBA00023125"/>
    </source>
</evidence>
<dbReference type="KEGG" id="nta:107767215"/>
<dbReference type="PANTHER" id="PTHR45714:SF81">
    <property type="entry name" value="HOMEOBOX-LEUCINE ZIPPER PROTEIN HAT22-LIKE"/>
    <property type="match status" value="1"/>
</dbReference>
<feature type="domain" description="Homeobox" evidence="11">
    <location>
        <begin position="101"/>
        <end position="161"/>
    </location>
</feature>
<dbReference type="PROSITE" id="PS00027">
    <property type="entry name" value="HOMEOBOX_1"/>
    <property type="match status" value="1"/>
</dbReference>
<dbReference type="RefSeq" id="XP_016441621.1">
    <property type="nucleotide sequence ID" value="XM_016586135.1"/>
</dbReference>
<dbReference type="SMART" id="SM00340">
    <property type="entry name" value="HALZ"/>
    <property type="match status" value="1"/>
</dbReference>
<dbReference type="CDD" id="cd00086">
    <property type="entry name" value="homeodomain"/>
    <property type="match status" value="1"/>
</dbReference>
<evidence type="ECO:0000256" key="2">
    <source>
        <dbReference type="ARBA" id="ARBA00006074"/>
    </source>
</evidence>
<proteinExistence type="inferred from homology"/>
<name>A0A1S3XNW0_TOBAC</name>
<keyword evidence="10" id="KW-0175">Coiled coil</keyword>
<evidence type="ECO:0000256" key="3">
    <source>
        <dbReference type="ARBA" id="ARBA00023015"/>
    </source>
</evidence>
<dbReference type="GO" id="GO:0043565">
    <property type="term" value="F:sequence-specific DNA binding"/>
    <property type="evidence" value="ECO:0007669"/>
    <property type="project" value="InterPro"/>
</dbReference>
<evidence type="ECO:0000256" key="8">
    <source>
        <dbReference type="PROSITE-ProRule" id="PRU00108"/>
    </source>
</evidence>
<organism evidence="12 13">
    <name type="scientific">Nicotiana tabacum</name>
    <name type="common">Common tobacco</name>
    <dbReference type="NCBI Taxonomy" id="4097"/>
    <lineage>
        <taxon>Eukaryota</taxon>
        <taxon>Viridiplantae</taxon>
        <taxon>Streptophyta</taxon>
        <taxon>Embryophyta</taxon>
        <taxon>Tracheophyta</taxon>
        <taxon>Spermatophyta</taxon>
        <taxon>Magnoliopsida</taxon>
        <taxon>eudicotyledons</taxon>
        <taxon>Gunneridae</taxon>
        <taxon>Pentapetalae</taxon>
        <taxon>asterids</taxon>
        <taxon>lamiids</taxon>
        <taxon>Solanales</taxon>
        <taxon>Solanaceae</taxon>
        <taxon>Nicotianoideae</taxon>
        <taxon>Nicotianeae</taxon>
        <taxon>Nicotiana</taxon>
    </lineage>
</organism>
<dbReference type="InterPro" id="IPR009057">
    <property type="entry name" value="Homeodomain-like_sf"/>
</dbReference>
<gene>
    <name evidence="13" type="primary">LOC107767215</name>
</gene>
<evidence type="ECO:0000256" key="1">
    <source>
        <dbReference type="ARBA" id="ARBA00004123"/>
    </source>
</evidence>
<dbReference type="PaxDb" id="4097-A0A1S3XNW0"/>